<name>A0ACB8AUW2_9AGAM</name>
<evidence type="ECO:0000313" key="1">
    <source>
        <dbReference type="EMBL" id="KAH7917015.1"/>
    </source>
</evidence>
<comment type="caution">
    <text evidence="1">The sequence shown here is derived from an EMBL/GenBank/DDBJ whole genome shotgun (WGS) entry which is preliminary data.</text>
</comment>
<reference evidence="1" key="1">
    <citation type="journal article" date="2021" name="New Phytol.">
        <title>Evolutionary innovations through gain and loss of genes in the ectomycorrhizal Boletales.</title>
        <authorList>
            <person name="Wu G."/>
            <person name="Miyauchi S."/>
            <person name="Morin E."/>
            <person name="Kuo A."/>
            <person name="Drula E."/>
            <person name="Varga T."/>
            <person name="Kohler A."/>
            <person name="Feng B."/>
            <person name="Cao Y."/>
            <person name="Lipzen A."/>
            <person name="Daum C."/>
            <person name="Hundley H."/>
            <person name="Pangilinan J."/>
            <person name="Johnson J."/>
            <person name="Barry K."/>
            <person name="LaButti K."/>
            <person name="Ng V."/>
            <person name="Ahrendt S."/>
            <person name="Min B."/>
            <person name="Choi I.G."/>
            <person name="Park H."/>
            <person name="Plett J.M."/>
            <person name="Magnuson J."/>
            <person name="Spatafora J.W."/>
            <person name="Nagy L.G."/>
            <person name="Henrissat B."/>
            <person name="Grigoriev I.V."/>
            <person name="Yang Z.L."/>
            <person name="Xu J."/>
            <person name="Martin F.M."/>
        </authorList>
    </citation>
    <scope>NUCLEOTIDE SEQUENCE</scope>
    <source>
        <strain evidence="1">KUC20120723A-06</strain>
    </source>
</reference>
<dbReference type="EMBL" id="MU267349">
    <property type="protein sequence ID" value="KAH7917015.1"/>
    <property type="molecule type" value="Genomic_DNA"/>
</dbReference>
<proteinExistence type="predicted"/>
<keyword evidence="2" id="KW-1185">Reference proteome</keyword>
<evidence type="ECO:0000313" key="2">
    <source>
        <dbReference type="Proteomes" id="UP000790709"/>
    </source>
</evidence>
<gene>
    <name evidence="1" type="ORF">BV22DRAFT_1027097</name>
</gene>
<protein>
    <submittedName>
        <fullName evidence="1">Uncharacterized protein</fullName>
    </submittedName>
</protein>
<accession>A0ACB8AUW2</accession>
<dbReference type="Proteomes" id="UP000790709">
    <property type="component" value="Unassembled WGS sequence"/>
</dbReference>
<organism evidence="1 2">
    <name type="scientific">Leucogyrophana mollusca</name>
    <dbReference type="NCBI Taxonomy" id="85980"/>
    <lineage>
        <taxon>Eukaryota</taxon>
        <taxon>Fungi</taxon>
        <taxon>Dikarya</taxon>
        <taxon>Basidiomycota</taxon>
        <taxon>Agaricomycotina</taxon>
        <taxon>Agaricomycetes</taxon>
        <taxon>Agaricomycetidae</taxon>
        <taxon>Boletales</taxon>
        <taxon>Boletales incertae sedis</taxon>
        <taxon>Leucogyrophana</taxon>
    </lineage>
</organism>
<sequence>MGTSPWATKEQKTWLQSQLRGFVKAQGSQSLDSFWAPLYSAWFDKFPLAALTQEEIAAEGNCKGLLL</sequence>